<protein>
    <submittedName>
        <fullName evidence="2">PHD-finger domain-containing protein</fullName>
    </submittedName>
</protein>
<feature type="compositionally biased region" description="Low complexity" evidence="1">
    <location>
        <begin position="51"/>
        <end position="72"/>
    </location>
</feature>
<proteinExistence type="predicted"/>
<feature type="non-terminal residue" evidence="2">
    <location>
        <position position="247"/>
    </location>
</feature>
<gene>
    <name evidence="2" type="ORF">TGP89_235550A</name>
</gene>
<evidence type="ECO:0000313" key="2">
    <source>
        <dbReference type="EMBL" id="KFG37214.1"/>
    </source>
</evidence>
<sequence length="247" mass="24936">MTVHRSCAYTGLPVCSCPEGCESPVRSSTARKVTPVTCFVAAPDPAGWPKPSSLSSSSLSSSSLSSSSVPSSAASSPCSSFSSSPSCSPFASFSSSSSSSFSPQPALSALASSFSPSRPLLGEPVQGCATPAPPAEGSQGVAGVVRPPLRPGEQVAFSLAEIGQMVESQRQQVISNLRKRVAQREYCIYCERNCIETNSSSSFCPQCQASTLNRGSSSPSSPSSLSSSASSSASSSSSASASALSSA</sequence>
<evidence type="ECO:0000256" key="1">
    <source>
        <dbReference type="SAM" id="MobiDB-lite"/>
    </source>
</evidence>
<accession>A0A086JYJ6</accession>
<evidence type="ECO:0000313" key="3">
    <source>
        <dbReference type="Proteomes" id="UP000028828"/>
    </source>
</evidence>
<dbReference type="EMBL" id="AEYI02001462">
    <property type="protein sequence ID" value="KFG37214.1"/>
    <property type="molecule type" value="Genomic_DNA"/>
</dbReference>
<reference evidence="2 3" key="1">
    <citation type="submission" date="2014-03" db="EMBL/GenBank/DDBJ databases">
        <authorList>
            <person name="Sibley D."/>
            <person name="Venepally P."/>
            <person name="Karamycheva S."/>
            <person name="Hadjithomas M."/>
            <person name="Khan A."/>
            <person name="Brunk B."/>
            <person name="Roos D."/>
            <person name="Caler E."/>
            <person name="Lorenzi H."/>
        </authorList>
    </citation>
    <scope>NUCLEOTIDE SEQUENCE [LARGE SCALE GENOMIC DNA]</scope>
    <source>
        <strain evidence="3">p89</strain>
    </source>
</reference>
<dbReference type="AlphaFoldDB" id="A0A086JYJ6"/>
<feature type="region of interest" description="Disordered" evidence="1">
    <location>
        <begin position="207"/>
        <end position="247"/>
    </location>
</feature>
<dbReference type="Proteomes" id="UP000028828">
    <property type="component" value="Unassembled WGS sequence"/>
</dbReference>
<feature type="compositionally biased region" description="Low complexity" evidence="1">
    <location>
        <begin position="216"/>
        <end position="247"/>
    </location>
</feature>
<name>A0A086JYJ6_TOXGO</name>
<comment type="caution">
    <text evidence="2">The sequence shown here is derived from an EMBL/GenBank/DDBJ whole genome shotgun (WGS) entry which is preliminary data.</text>
</comment>
<organism evidence="2 3">
    <name type="scientific">Toxoplasma gondii p89</name>
    <dbReference type="NCBI Taxonomy" id="943119"/>
    <lineage>
        <taxon>Eukaryota</taxon>
        <taxon>Sar</taxon>
        <taxon>Alveolata</taxon>
        <taxon>Apicomplexa</taxon>
        <taxon>Conoidasida</taxon>
        <taxon>Coccidia</taxon>
        <taxon>Eucoccidiorida</taxon>
        <taxon>Eimeriorina</taxon>
        <taxon>Sarcocystidae</taxon>
        <taxon>Toxoplasma</taxon>
    </lineage>
</organism>
<feature type="region of interest" description="Disordered" evidence="1">
    <location>
        <begin position="123"/>
        <end position="144"/>
    </location>
</feature>
<feature type="region of interest" description="Disordered" evidence="1">
    <location>
        <begin position="42"/>
        <end position="72"/>
    </location>
</feature>
<dbReference type="VEuPathDB" id="ToxoDB:TGP89_235550A"/>